<gene>
    <name evidence="1" type="ORF">ACFSJH_00820</name>
</gene>
<evidence type="ECO:0000313" key="2">
    <source>
        <dbReference type="Proteomes" id="UP001597362"/>
    </source>
</evidence>
<dbReference type="Proteomes" id="UP001597362">
    <property type="component" value="Unassembled WGS sequence"/>
</dbReference>
<reference evidence="2" key="1">
    <citation type="journal article" date="2019" name="Int. J. Syst. Evol. Microbiol.">
        <title>The Global Catalogue of Microorganisms (GCM) 10K type strain sequencing project: providing services to taxonomists for standard genome sequencing and annotation.</title>
        <authorList>
            <consortium name="The Broad Institute Genomics Platform"/>
            <consortium name="The Broad Institute Genome Sequencing Center for Infectious Disease"/>
            <person name="Wu L."/>
            <person name="Ma J."/>
        </authorList>
    </citation>
    <scope>NUCLEOTIDE SEQUENCE [LARGE SCALE GENOMIC DNA]</scope>
    <source>
        <strain evidence="2">GH52</strain>
    </source>
</reference>
<evidence type="ECO:0000313" key="1">
    <source>
        <dbReference type="EMBL" id="MFD2114295.1"/>
    </source>
</evidence>
<dbReference type="RefSeq" id="WP_377769268.1">
    <property type="nucleotide sequence ID" value="NZ_JBHUHO010000003.1"/>
</dbReference>
<organism evidence="1 2">
    <name type="scientific">Paenibacillus yanchengensis</name>
    <dbReference type="NCBI Taxonomy" id="2035833"/>
    <lineage>
        <taxon>Bacteria</taxon>
        <taxon>Bacillati</taxon>
        <taxon>Bacillota</taxon>
        <taxon>Bacilli</taxon>
        <taxon>Bacillales</taxon>
        <taxon>Paenibacillaceae</taxon>
        <taxon>Paenibacillus</taxon>
    </lineage>
</organism>
<accession>A0ABW4YF02</accession>
<proteinExistence type="predicted"/>
<name>A0ABW4YF02_9BACL</name>
<keyword evidence="2" id="KW-1185">Reference proteome</keyword>
<sequence>MGIGAHVLISALHDGDTYLIEVRDIVFLRGIFKPIEFEKIENKG</sequence>
<dbReference type="EMBL" id="JBHUHO010000003">
    <property type="protein sequence ID" value="MFD2114295.1"/>
    <property type="molecule type" value="Genomic_DNA"/>
</dbReference>
<comment type="caution">
    <text evidence="1">The sequence shown here is derived from an EMBL/GenBank/DDBJ whole genome shotgun (WGS) entry which is preliminary data.</text>
</comment>
<protein>
    <submittedName>
        <fullName evidence="1">Uncharacterized protein</fullName>
    </submittedName>
</protein>